<dbReference type="AlphaFoldDB" id="A0A369XMS4"/>
<evidence type="ECO:0000313" key="4">
    <source>
        <dbReference type="Proteomes" id="UP000253831"/>
    </source>
</evidence>
<evidence type="ECO:0000256" key="1">
    <source>
        <dbReference type="SAM" id="SignalP"/>
    </source>
</evidence>
<dbReference type="EMBL" id="QPGA01000007">
    <property type="protein sequence ID" value="RDE51423.1"/>
    <property type="molecule type" value="Genomic_DNA"/>
</dbReference>
<sequence length="242" mass="24986">MNISKIAAALLLVGAAGMATAAGTPIFVDPAFPANPIVNGPDQTDVTWTNIVAQFDPMQHGGNRLNSVHIEDVTADLFTSMGTATCFQVGGNGKCDGSAFGQVDITLNGPGGILFNFMLQTTPFNYSLNLMETVDIPAGNASDSSAGLWFCVVEDMPGCVINPGLVALFEGAGTVQFVTVADGTVVTLNDNGFAGASIGIEAASSFVVKYDYMENNDIPEPASLALMGLALAGIGASRRRKV</sequence>
<organism evidence="3 4">
    <name type="scientific">Candidatus Accumulibacter meliphilus</name>
    <dbReference type="NCBI Taxonomy" id="2211374"/>
    <lineage>
        <taxon>Bacteria</taxon>
        <taxon>Pseudomonadati</taxon>
        <taxon>Pseudomonadota</taxon>
        <taxon>Betaproteobacteria</taxon>
        <taxon>Candidatus Accumulibacter</taxon>
    </lineage>
</organism>
<dbReference type="Proteomes" id="UP000253831">
    <property type="component" value="Unassembled WGS sequence"/>
</dbReference>
<comment type="caution">
    <text evidence="3">The sequence shown here is derived from an EMBL/GenBank/DDBJ whole genome shotgun (WGS) entry which is preliminary data.</text>
</comment>
<evidence type="ECO:0000313" key="3">
    <source>
        <dbReference type="EMBL" id="RDE51423.1"/>
    </source>
</evidence>
<dbReference type="InterPro" id="IPR013424">
    <property type="entry name" value="Ice-binding_C"/>
</dbReference>
<feature type="domain" description="Ice-binding protein C-terminal" evidence="2">
    <location>
        <begin position="218"/>
        <end position="239"/>
    </location>
</feature>
<dbReference type="NCBIfam" id="TIGR02595">
    <property type="entry name" value="PEP_CTERM"/>
    <property type="match status" value="1"/>
</dbReference>
<gene>
    <name evidence="3" type="ORF">DVS81_05705</name>
</gene>
<dbReference type="Pfam" id="PF07589">
    <property type="entry name" value="PEP-CTERM"/>
    <property type="match status" value="1"/>
</dbReference>
<evidence type="ECO:0000259" key="2">
    <source>
        <dbReference type="Pfam" id="PF07589"/>
    </source>
</evidence>
<protein>
    <submittedName>
        <fullName evidence="3">PEP-CTERM sorting domain-containing protein</fullName>
    </submittedName>
</protein>
<keyword evidence="1" id="KW-0732">Signal</keyword>
<name>A0A369XMS4_9PROT</name>
<feature type="chain" id="PRO_5017034245" evidence="1">
    <location>
        <begin position="22"/>
        <end position="242"/>
    </location>
</feature>
<reference evidence="3 4" key="1">
    <citation type="submission" date="2018-05" db="EMBL/GenBank/DDBJ databases">
        <title>Integrated omic analyses show evidence that a Ca. Accumulibacter phosphatis strain performs denitrification under micro-aerobic conditions.</title>
        <authorList>
            <person name="Camejo P.Y."/>
            <person name="Katherine M.D."/>
            <person name="Daniel N.R."/>
        </authorList>
    </citation>
    <scope>NUCLEOTIDE SEQUENCE [LARGE SCALE GENOMIC DNA]</scope>
    <source>
        <strain evidence="3">UW-LDO-IC</strain>
    </source>
</reference>
<proteinExistence type="predicted"/>
<accession>A0A369XMS4</accession>
<feature type="signal peptide" evidence="1">
    <location>
        <begin position="1"/>
        <end position="21"/>
    </location>
</feature>